<evidence type="ECO:0000256" key="3">
    <source>
        <dbReference type="ARBA" id="ARBA00022840"/>
    </source>
</evidence>
<dbReference type="PANTHER" id="PTHR42794">
    <property type="entry name" value="HEMIN IMPORT ATP-BINDING PROTEIN HMUV"/>
    <property type="match status" value="1"/>
</dbReference>
<accession>A0ABZ0K2I4</accession>
<dbReference type="SUPFAM" id="SSF52540">
    <property type="entry name" value="P-loop containing nucleoside triphosphate hydrolases"/>
    <property type="match status" value="1"/>
</dbReference>
<evidence type="ECO:0000256" key="5">
    <source>
        <dbReference type="ARBA" id="ARBA00037066"/>
    </source>
</evidence>
<dbReference type="InterPro" id="IPR027417">
    <property type="entry name" value="P-loop_NTPase"/>
</dbReference>
<evidence type="ECO:0000259" key="6">
    <source>
        <dbReference type="PROSITE" id="PS50893"/>
    </source>
</evidence>
<gene>
    <name evidence="7" type="ORF">RGE70_08490</name>
</gene>
<sequence length="244" mass="27154">MQINIKNVSYYFRTNKVLDGVDLQLPAKAKVGLLGPNGCGKTTLLKLLCGLIKPSAGSISLNHTPLSHHNRQQLSATVGLMMQHAPAALDLTVAQVVALGRIRHRCQQTLTDVLQQNSLNDVAQMSYNQLSGGERQRVMFAQLHYQQPQLMLLDEPANHLDINHCYQILNKVSRLQNTSIASYHCFNLAAVFCDYLVLMQHGKIIVSGKVEQVLQPHWLKQAYGIDVEILRNSQGTPIVSVKNQ</sequence>
<dbReference type="InterPro" id="IPR003593">
    <property type="entry name" value="AAA+_ATPase"/>
</dbReference>
<keyword evidence="3 7" id="KW-0067">ATP-binding</keyword>
<dbReference type="PANTHER" id="PTHR42794:SF1">
    <property type="entry name" value="HEMIN IMPORT ATP-BINDING PROTEIN HMUV"/>
    <property type="match status" value="1"/>
</dbReference>
<dbReference type="Proteomes" id="UP001529491">
    <property type="component" value="Chromosome"/>
</dbReference>
<keyword evidence="8" id="KW-1185">Reference proteome</keyword>
<evidence type="ECO:0000313" key="7">
    <source>
        <dbReference type="EMBL" id="WOT06772.1"/>
    </source>
</evidence>
<feature type="domain" description="ABC transporter" evidence="6">
    <location>
        <begin position="3"/>
        <end position="226"/>
    </location>
</feature>
<organism evidence="7 8">
    <name type="scientific">Shewanella youngdeokensis</name>
    <dbReference type="NCBI Taxonomy" id="2999068"/>
    <lineage>
        <taxon>Bacteria</taxon>
        <taxon>Pseudomonadati</taxon>
        <taxon>Pseudomonadota</taxon>
        <taxon>Gammaproteobacteria</taxon>
        <taxon>Alteromonadales</taxon>
        <taxon>Shewanellaceae</taxon>
        <taxon>Shewanella</taxon>
    </lineage>
</organism>
<evidence type="ECO:0000256" key="2">
    <source>
        <dbReference type="ARBA" id="ARBA00022741"/>
    </source>
</evidence>
<dbReference type="GO" id="GO:0005524">
    <property type="term" value="F:ATP binding"/>
    <property type="evidence" value="ECO:0007669"/>
    <property type="project" value="UniProtKB-KW"/>
</dbReference>
<dbReference type="Pfam" id="PF00005">
    <property type="entry name" value="ABC_tran"/>
    <property type="match status" value="1"/>
</dbReference>
<name>A0ABZ0K2I4_9GAMM</name>
<dbReference type="CDD" id="cd03214">
    <property type="entry name" value="ABC_Iron-Siderophores_B12_Hemin"/>
    <property type="match status" value="1"/>
</dbReference>
<protein>
    <submittedName>
        <fullName evidence="7">ABC transporter ATP-binding protein</fullName>
    </submittedName>
</protein>
<keyword evidence="4" id="KW-1278">Translocase</keyword>
<evidence type="ECO:0000256" key="1">
    <source>
        <dbReference type="ARBA" id="ARBA00022448"/>
    </source>
</evidence>
<keyword evidence="1" id="KW-0813">Transport</keyword>
<dbReference type="PROSITE" id="PS50893">
    <property type="entry name" value="ABC_TRANSPORTER_2"/>
    <property type="match status" value="1"/>
</dbReference>
<comment type="function">
    <text evidence="5">Part of the ABC transporter complex HmuTUV involved in hemin import. Responsible for energy coupling to the transport system.</text>
</comment>
<reference evidence="7 8" key="1">
    <citation type="submission" date="2023-10" db="EMBL/GenBank/DDBJ databases">
        <title>Complete genome sequence of Shewanella sp. DAU334.</title>
        <authorList>
            <person name="Lee Y.-S."/>
            <person name="Jeong H.-R."/>
            <person name="Hwang E.-J."/>
            <person name="Choi Y.-L."/>
            <person name="Kim G.-D."/>
        </authorList>
    </citation>
    <scope>NUCLEOTIDE SEQUENCE [LARGE SCALE GENOMIC DNA]</scope>
    <source>
        <strain evidence="7 8">DAU334</strain>
    </source>
</reference>
<dbReference type="Gene3D" id="3.40.50.300">
    <property type="entry name" value="P-loop containing nucleotide triphosphate hydrolases"/>
    <property type="match status" value="1"/>
</dbReference>
<dbReference type="SMART" id="SM00382">
    <property type="entry name" value="AAA"/>
    <property type="match status" value="1"/>
</dbReference>
<proteinExistence type="predicted"/>
<dbReference type="EMBL" id="CP136522">
    <property type="protein sequence ID" value="WOT06772.1"/>
    <property type="molecule type" value="Genomic_DNA"/>
</dbReference>
<evidence type="ECO:0000313" key="8">
    <source>
        <dbReference type="Proteomes" id="UP001529491"/>
    </source>
</evidence>
<dbReference type="InterPro" id="IPR003439">
    <property type="entry name" value="ABC_transporter-like_ATP-bd"/>
</dbReference>
<evidence type="ECO:0000256" key="4">
    <source>
        <dbReference type="ARBA" id="ARBA00022967"/>
    </source>
</evidence>
<keyword evidence="2" id="KW-0547">Nucleotide-binding</keyword>
<dbReference type="RefSeq" id="WP_310471043.1">
    <property type="nucleotide sequence ID" value="NZ_CP136522.1"/>
</dbReference>